<accession>A0ABT6FN67</accession>
<proteinExistence type="predicted"/>
<keyword evidence="2" id="KW-1185">Reference proteome</keyword>
<dbReference type="Proteomes" id="UP001153642">
    <property type="component" value="Unassembled WGS sequence"/>
</dbReference>
<dbReference type="EMBL" id="JAPMUA010000001">
    <property type="protein sequence ID" value="MDG3584617.1"/>
    <property type="molecule type" value="Genomic_DNA"/>
</dbReference>
<evidence type="ECO:0000313" key="1">
    <source>
        <dbReference type="EMBL" id="MDG3584617.1"/>
    </source>
</evidence>
<evidence type="ECO:0000313" key="2">
    <source>
        <dbReference type="Proteomes" id="UP001153642"/>
    </source>
</evidence>
<protein>
    <submittedName>
        <fullName evidence="1">Uncharacterized protein</fullName>
    </submittedName>
</protein>
<comment type="caution">
    <text evidence="1">The sequence shown here is derived from an EMBL/GenBank/DDBJ whole genome shotgun (WGS) entry which is preliminary data.</text>
</comment>
<organism evidence="1 2">
    <name type="scientific">Galbibacter pacificus</name>
    <dbReference type="NCBI Taxonomy" id="2996052"/>
    <lineage>
        <taxon>Bacteria</taxon>
        <taxon>Pseudomonadati</taxon>
        <taxon>Bacteroidota</taxon>
        <taxon>Flavobacteriia</taxon>
        <taxon>Flavobacteriales</taxon>
        <taxon>Flavobacteriaceae</taxon>
        <taxon>Galbibacter</taxon>
    </lineage>
</organism>
<name>A0ABT6FN67_9FLAO</name>
<reference evidence="1" key="1">
    <citation type="submission" date="2022-11" db="EMBL/GenBank/DDBJ databases">
        <title>High-quality draft genome sequence of Galbibacter sp. strain CMA-7.</title>
        <authorList>
            <person name="Wei L."/>
            <person name="Dong C."/>
            <person name="Shao Z."/>
        </authorList>
    </citation>
    <scope>NUCLEOTIDE SEQUENCE</scope>
    <source>
        <strain evidence="1">CMA-7</strain>
    </source>
</reference>
<sequence length="125" mass="14983">MIRFEPNLRILSKYFDIKIIFELCQHNYFNPITNVWDFIPFDSDSLALLNSHEFDGYIKIVYAPKGIRLNVDFNDYDTDAPTLFFINSNQYVKFFDLGKSDGYFMYYNVCTWWGAYAWRKSSLLF</sequence>
<gene>
    <name evidence="1" type="ORF">OSR52_01970</name>
</gene>
<dbReference type="RefSeq" id="WP_277898375.1">
    <property type="nucleotide sequence ID" value="NZ_JAPMUA010000001.1"/>
</dbReference>